<dbReference type="InterPro" id="IPR000297">
    <property type="entry name" value="PPIase_PpiC"/>
</dbReference>
<name>A0A7V3RF78_9BACT</name>
<dbReference type="PROSITE" id="PS50198">
    <property type="entry name" value="PPIC_PPIASE_2"/>
    <property type="match status" value="1"/>
</dbReference>
<keyword evidence="1" id="KW-0413">Isomerase</keyword>
<dbReference type="PANTHER" id="PTHR47245">
    <property type="entry name" value="PEPTIDYLPROLYL ISOMERASE"/>
    <property type="match status" value="1"/>
</dbReference>
<feature type="region of interest" description="Disordered" evidence="2">
    <location>
        <begin position="644"/>
        <end position="669"/>
    </location>
</feature>
<dbReference type="Pfam" id="PF00639">
    <property type="entry name" value="Rotamase"/>
    <property type="match status" value="1"/>
</dbReference>
<feature type="compositionally biased region" description="Polar residues" evidence="2">
    <location>
        <begin position="644"/>
        <end position="654"/>
    </location>
</feature>
<dbReference type="GO" id="GO:0003755">
    <property type="term" value="F:peptidyl-prolyl cis-trans isomerase activity"/>
    <property type="evidence" value="ECO:0007669"/>
    <property type="project" value="UniProtKB-KW"/>
</dbReference>
<accession>A0A7V3RF78</accession>
<keyword evidence="1" id="KW-0697">Rotamase</keyword>
<dbReference type="EMBL" id="DTPE01000212">
    <property type="protein sequence ID" value="HGE75553.1"/>
    <property type="molecule type" value="Genomic_DNA"/>
</dbReference>
<dbReference type="Gene3D" id="1.10.4030.10">
    <property type="entry name" value="Porin chaperone SurA, peptide-binding domain"/>
    <property type="match status" value="1"/>
</dbReference>
<feature type="domain" description="PpiC" evidence="3">
    <location>
        <begin position="206"/>
        <end position="297"/>
    </location>
</feature>
<gene>
    <name evidence="4" type="ORF">ENX73_05460</name>
</gene>
<dbReference type="SUPFAM" id="SSF109998">
    <property type="entry name" value="Triger factor/SurA peptide-binding domain-like"/>
    <property type="match status" value="1"/>
</dbReference>
<dbReference type="Pfam" id="PF13624">
    <property type="entry name" value="SurA_N_3"/>
    <property type="match status" value="1"/>
</dbReference>
<evidence type="ECO:0000313" key="4">
    <source>
        <dbReference type="EMBL" id="HGE75553.1"/>
    </source>
</evidence>
<feature type="compositionally biased region" description="Low complexity" evidence="2">
    <location>
        <begin position="655"/>
        <end position="669"/>
    </location>
</feature>
<dbReference type="Gene3D" id="3.10.50.40">
    <property type="match status" value="1"/>
</dbReference>
<dbReference type="InterPro" id="IPR046357">
    <property type="entry name" value="PPIase_dom_sf"/>
</dbReference>
<sequence>MNWMRKHTAVVIWVIVAAFGVGVVWWSVGAYIGGNQGSGAQPSQAPSPSQAIALVTKNGTPLSYTYWIMPTDFQNYMQGVYANYKNSYGQDPDQLFVQPQLELNGIKTLVDQEIVDYFAKSDNITVSKSSVDAQVSSIVNQYQSNPQALNYINQQYGSMQNFESFIRPQVQQSLISQKVMDLVSNVTQNDVKNYYETNKATIENTYDQLKIAHISLSSQATAQIVVSLIKSNKLTFTQAAKEYSLDTTSAASGGDIGWLTRKQLEPIFGSSIFNAATGSVIGPIQTQYSWEIIKIEGKKVYDNFDSVVQATPVYNPILNDVKQQKFNDWLNNYKTQNNFSYQLEGQVLPYFREFYSIPSTDTTRLVQFIQNMKSYIYPTGESTVNTSVDPRLLALFETALESYKSDLTSQYAPVVSYNSNKGSFPASYVGVPLTTLQQKLAEVQNSMNNATGTTFSKLFNEQTNIQSAINYDNALSKLNALGYKTDEQIMTAYDQYNKNVSSINDEIKQVLQAIYQVAPYSTVAVSKLYSIDPSNKTVALSYFEDQYKLLQPIISNAQTYQMYSSQVTPMLSYVVSGLQSLSYSAPSTSLKRGALVTLISIAQDMGNLQSELTYLQQLKNVDPTYQGIDQVIAQVKSAITASSTPSTKTVAPNFSTSSTATAPATQFNP</sequence>
<dbReference type="PANTHER" id="PTHR47245:SF2">
    <property type="entry name" value="PEPTIDYL-PROLYL CIS-TRANS ISOMERASE HP_0175-RELATED"/>
    <property type="match status" value="1"/>
</dbReference>
<evidence type="ECO:0000256" key="1">
    <source>
        <dbReference type="PROSITE-ProRule" id="PRU00278"/>
    </source>
</evidence>
<organism evidence="4">
    <name type="scientific">Mesoaciditoga lauensis</name>
    <dbReference type="NCBI Taxonomy" id="1495039"/>
    <lineage>
        <taxon>Bacteria</taxon>
        <taxon>Thermotogati</taxon>
        <taxon>Thermotogota</taxon>
        <taxon>Thermotogae</taxon>
        <taxon>Mesoaciditogales</taxon>
        <taxon>Mesoaciditogaceae</taxon>
        <taxon>Mesoaciditoga</taxon>
    </lineage>
</organism>
<dbReference type="InterPro" id="IPR027304">
    <property type="entry name" value="Trigger_fact/SurA_dom_sf"/>
</dbReference>
<evidence type="ECO:0000256" key="2">
    <source>
        <dbReference type="SAM" id="MobiDB-lite"/>
    </source>
</evidence>
<reference evidence="4" key="1">
    <citation type="journal article" date="2020" name="mSystems">
        <title>Genome- and Community-Level Interaction Insights into Carbon Utilization and Element Cycling Functions of Hydrothermarchaeota in Hydrothermal Sediment.</title>
        <authorList>
            <person name="Zhou Z."/>
            <person name="Liu Y."/>
            <person name="Xu W."/>
            <person name="Pan J."/>
            <person name="Luo Z.H."/>
            <person name="Li M."/>
        </authorList>
    </citation>
    <scope>NUCLEOTIDE SEQUENCE [LARGE SCALE GENOMIC DNA]</scope>
    <source>
        <strain evidence="4">SpSt-966</strain>
    </source>
</reference>
<dbReference type="AlphaFoldDB" id="A0A7V3RF78"/>
<dbReference type="InterPro" id="IPR050245">
    <property type="entry name" value="PrsA_foldase"/>
</dbReference>
<proteinExistence type="predicted"/>
<protein>
    <recommendedName>
        <fullName evidence="3">PpiC domain-containing protein</fullName>
    </recommendedName>
</protein>
<evidence type="ECO:0000259" key="3">
    <source>
        <dbReference type="PROSITE" id="PS50198"/>
    </source>
</evidence>
<dbReference type="SUPFAM" id="SSF54534">
    <property type="entry name" value="FKBP-like"/>
    <property type="match status" value="1"/>
</dbReference>
<comment type="caution">
    <text evidence="4">The sequence shown here is derived from an EMBL/GenBank/DDBJ whole genome shotgun (WGS) entry which is preliminary data.</text>
</comment>